<dbReference type="Proteomes" id="UP000299102">
    <property type="component" value="Unassembled WGS sequence"/>
</dbReference>
<dbReference type="EMBL" id="BGZK01000021">
    <property type="protein sequence ID" value="GBP06199.1"/>
    <property type="molecule type" value="Genomic_DNA"/>
</dbReference>
<accession>A0A4C1SVH8</accession>
<reference evidence="1 2" key="1">
    <citation type="journal article" date="2019" name="Commun. Biol.">
        <title>The bagworm genome reveals a unique fibroin gene that provides high tensile strength.</title>
        <authorList>
            <person name="Kono N."/>
            <person name="Nakamura H."/>
            <person name="Ohtoshi R."/>
            <person name="Tomita M."/>
            <person name="Numata K."/>
            <person name="Arakawa K."/>
        </authorList>
    </citation>
    <scope>NUCLEOTIDE SEQUENCE [LARGE SCALE GENOMIC DNA]</scope>
</reference>
<organism evidence="1 2">
    <name type="scientific">Eumeta variegata</name>
    <name type="common">Bagworm moth</name>
    <name type="synonym">Eumeta japonica</name>
    <dbReference type="NCBI Taxonomy" id="151549"/>
    <lineage>
        <taxon>Eukaryota</taxon>
        <taxon>Metazoa</taxon>
        <taxon>Ecdysozoa</taxon>
        <taxon>Arthropoda</taxon>
        <taxon>Hexapoda</taxon>
        <taxon>Insecta</taxon>
        <taxon>Pterygota</taxon>
        <taxon>Neoptera</taxon>
        <taxon>Endopterygota</taxon>
        <taxon>Lepidoptera</taxon>
        <taxon>Glossata</taxon>
        <taxon>Ditrysia</taxon>
        <taxon>Tineoidea</taxon>
        <taxon>Psychidae</taxon>
        <taxon>Oiketicinae</taxon>
        <taxon>Eumeta</taxon>
    </lineage>
</organism>
<comment type="caution">
    <text evidence="1">The sequence shown here is derived from an EMBL/GenBank/DDBJ whole genome shotgun (WGS) entry which is preliminary data.</text>
</comment>
<gene>
    <name evidence="1" type="ORF">EVAR_3560_1</name>
</gene>
<proteinExistence type="predicted"/>
<keyword evidence="2" id="KW-1185">Reference proteome</keyword>
<dbReference type="AlphaFoldDB" id="A0A4C1SVH8"/>
<sequence>MASGERAREAPSVRVRAEGTLSRLFGLDVDEAITTVVNELRHVLVQRGVFKIPRGLYVNRGLEKHDHIH</sequence>
<protein>
    <submittedName>
        <fullName evidence="1">Uncharacterized protein</fullName>
    </submittedName>
</protein>
<evidence type="ECO:0000313" key="2">
    <source>
        <dbReference type="Proteomes" id="UP000299102"/>
    </source>
</evidence>
<evidence type="ECO:0000313" key="1">
    <source>
        <dbReference type="EMBL" id="GBP06199.1"/>
    </source>
</evidence>
<name>A0A4C1SVH8_EUMVA</name>